<accession>A0A081MYG2</accession>
<dbReference type="CDD" id="cd02042">
    <property type="entry name" value="ParAB_family"/>
    <property type="match status" value="1"/>
</dbReference>
<reference evidence="2 3" key="1">
    <citation type="submission" date="2014-06" db="EMBL/GenBank/DDBJ databases">
        <title>Whole Genome Sequences of Three Symbiotic Endozoicomonas Bacteria.</title>
        <authorList>
            <person name="Neave M.J."/>
            <person name="Apprill A."/>
            <person name="Voolstra C.R."/>
        </authorList>
    </citation>
    <scope>NUCLEOTIDE SEQUENCE [LARGE SCALE GENOMIC DNA]</scope>
    <source>
        <strain evidence="2 3">LMG 24815</strain>
    </source>
</reference>
<sequence length="214" mass="23835">MSYKLGFVSQKGGVGKSTLARATATAYAAADWDVKIADLDIDQGTSYTWLKRRLQSELQPTVEVQTFGTFAQADQRSDDYDLMIFDGAPHATKGTIEIAKHSDLVVLPTGLSLDDLEPTVLLAHSLVKKGGIDRKKISFAICRAGTNSKEQEEVRDYLSQTPYHLLDGVISEKPCFRRAQDEGRSVIECRYKGPREQADHLIQSIMNRLEELTK</sequence>
<dbReference type="Proteomes" id="UP000028006">
    <property type="component" value="Unassembled WGS sequence"/>
</dbReference>
<protein>
    <recommendedName>
        <fullName evidence="1">CobQ/CobB/MinD/ParA nucleotide binding domain-containing protein</fullName>
    </recommendedName>
</protein>
<organism evidence="2 3">
    <name type="scientific">Endozoicomonas montiporae</name>
    <dbReference type="NCBI Taxonomy" id="1027273"/>
    <lineage>
        <taxon>Bacteria</taxon>
        <taxon>Pseudomonadati</taxon>
        <taxon>Pseudomonadota</taxon>
        <taxon>Gammaproteobacteria</taxon>
        <taxon>Oceanospirillales</taxon>
        <taxon>Endozoicomonadaceae</taxon>
        <taxon>Endozoicomonas</taxon>
    </lineage>
</organism>
<dbReference type="Pfam" id="PF01656">
    <property type="entry name" value="CbiA"/>
    <property type="match status" value="1"/>
</dbReference>
<dbReference type="AlphaFoldDB" id="A0A081MYG2"/>
<dbReference type="PANTHER" id="PTHR13696">
    <property type="entry name" value="P-LOOP CONTAINING NUCLEOSIDE TRIPHOSPHATE HYDROLASE"/>
    <property type="match status" value="1"/>
</dbReference>
<feature type="domain" description="CobQ/CobB/MinD/ParA nucleotide binding" evidence="1">
    <location>
        <begin position="7"/>
        <end position="185"/>
    </location>
</feature>
<dbReference type="SUPFAM" id="SSF52540">
    <property type="entry name" value="P-loop containing nucleoside triphosphate hydrolases"/>
    <property type="match status" value="1"/>
</dbReference>
<dbReference type="InterPro" id="IPR002586">
    <property type="entry name" value="CobQ/CobB/MinD/ParA_Nub-bd_dom"/>
</dbReference>
<evidence type="ECO:0000259" key="1">
    <source>
        <dbReference type="Pfam" id="PF01656"/>
    </source>
</evidence>
<comment type="caution">
    <text evidence="2">The sequence shown here is derived from an EMBL/GenBank/DDBJ whole genome shotgun (WGS) entry which is preliminary data.</text>
</comment>
<dbReference type="RefSeq" id="WP_034880219.1">
    <property type="nucleotide sequence ID" value="NZ_JOKG01000011.1"/>
</dbReference>
<dbReference type="EMBL" id="JOKG01000011">
    <property type="protein sequence ID" value="KEQ11235.1"/>
    <property type="molecule type" value="Genomic_DNA"/>
</dbReference>
<evidence type="ECO:0000313" key="3">
    <source>
        <dbReference type="Proteomes" id="UP000028006"/>
    </source>
</evidence>
<keyword evidence="3" id="KW-1185">Reference proteome</keyword>
<proteinExistence type="predicted"/>
<name>A0A081MYG2_9GAMM</name>
<dbReference type="PIRSF" id="PIRSF009320">
    <property type="entry name" value="Nuc_binding_HP_1000"/>
    <property type="match status" value="1"/>
</dbReference>
<dbReference type="eggNOG" id="COG1192">
    <property type="taxonomic scope" value="Bacteria"/>
</dbReference>
<dbReference type="Gene3D" id="3.40.50.300">
    <property type="entry name" value="P-loop containing nucleotide triphosphate hydrolases"/>
    <property type="match status" value="1"/>
</dbReference>
<dbReference type="PANTHER" id="PTHR13696:SF96">
    <property type="entry name" value="COBQ_COBB_MIND_PARA NUCLEOTIDE BINDING DOMAIN-CONTAINING PROTEIN"/>
    <property type="match status" value="1"/>
</dbReference>
<dbReference type="InterPro" id="IPR050678">
    <property type="entry name" value="DNA_Partitioning_ATPase"/>
</dbReference>
<evidence type="ECO:0000313" key="2">
    <source>
        <dbReference type="EMBL" id="KEQ11235.1"/>
    </source>
</evidence>
<gene>
    <name evidence="2" type="ORF">GZ77_26405</name>
</gene>
<dbReference type="InterPro" id="IPR027417">
    <property type="entry name" value="P-loop_NTPase"/>
</dbReference>